<evidence type="ECO:0000256" key="1">
    <source>
        <dbReference type="ARBA" id="ARBA00004196"/>
    </source>
</evidence>
<reference evidence="7" key="1">
    <citation type="submission" date="2020-08" db="EMBL/GenBank/DDBJ databases">
        <title>Genome public.</title>
        <authorList>
            <person name="Liu C."/>
            <person name="Sun Q."/>
        </authorList>
    </citation>
    <scope>NUCLEOTIDE SEQUENCE</scope>
    <source>
        <strain evidence="7">NSJ-64</strain>
    </source>
</reference>
<comment type="subcellular location">
    <subcellularLocation>
        <location evidence="1">Cell envelope</location>
    </subcellularLocation>
</comment>
<dbReference type="GO" id="GO:0043190">
    <property type="term" value="C:ATP-binding cassette (ABC) transporter complex"/>
    <property type="evidence" value="ECO:0007669"/>
    <property type="project" value="InterPro"/>
</dbReference>
<dbReference type="GO" id="GO:1904680">
    <property type="term" value="F:peptide transmembrane transporter activity"/>
    <property type="evidence" value="ECO:0007669"/>
    <property type="project" value="TreeGrafter"/>
</dbReference>
<dbReference type="Gene3D" id="3.40.190.10">
    <property type="entry name" value="Periplasmic binding protein-like II"/>
    <property type="match status" value="1"/>
</dbReference>
<keyword evidence="4 5" id="KW-0732">Signal</keyword>
<comment type="caution">
    <text evidence="7">The sequence shown here is derived from an EMBL/GenBank/DDBJ whole genome shotgun (WGS) entry which is preliminary data.</text>
</comment>
<accession>A0A926EU40</accession>
<organism evidence="7 8">
    <name type="scientific">Youxingia wuxianensis</name>
    <dbReference type="NCBI Taxonomy" id="2763678"/>
    <lineage>
        <taxon>Bacteria</taxon>
        <taxon>Bacillati</taxon>
        <taxon>Bacillota</taxon>
        <taxon>Clostridia</taxon>
        <taxon>Eubacteriales</taxon>
        <taxon>Oscillospiraceae</taxon>
        <taxon>Youxingia</taxon>
    </lineage>
</organism>
<evidence type="ECO:0000313" key="8">
    <source>
        <dbReference type="Proteomes" id="UP000623678"/>
    </source>
</evidence>
<dbReference type="PANTHER" id="PTHR30290">
    <property type="entry name" value="PERIPLASMIC BINDING COMPONENT OF ABC TRANSPORTER"/>
    <property type="match status" value="1"/>
</dbReference>
<gene>
    <name evidence="7" type="ORF">H8705_13025</name>
</gene>
<dbReference type="SUPFAM" id="SSF53850">
    <property type="entry name" value="Periplasmic binding protein-like II"/>
    <property type="match status" value="1"/>
</dbReference>
<evidence type="ECO:0000256" key="2">
    <source>
        <dbReference type="ARBA" id="ARBA00005695"/>
    </source>
</evidence>
<protein>
    <submittedName>
        <fullName evidence="7">ABC transporter substrate-binding protein</fullName>
    </submittedName>
</protein>
<sequence length="556" mass="61616">MKKIIAMMLCLAVLISLGACGSAQTQPQDSSDGTDSASVGKEILIVGIPDTPPTVDHSNGSGMVAQYMIIDNVMDYGAQWPLVQSQQPDMDFVSVPDFSDPKALVPQLFEKWEVSEDNQTATYTIKKGIKSAYGNELTTKDIQWKYERHVALGAVGNFFMTVTDVIGADGQVDFEIVDDYTFKTHSVGPNALHEYIMTSMYDTVWDSTEAQKHATEDDPWATEWISKNGGGFGAYYITDWVAGQQITMEANPNYFLGVPSIKKVIFKVIPESANRVAMLKRGEIDIATELSAKEIDSLKSESGVKVVDIPANTNEFLVLNEKLVPQFADQKVRQAINYAIPKDEIVETAYYGQAKAWDAVFTTVVPGALSQEQWMYSYDLDKAKALMEEAGYGEGFDVELYYSAGWPAHETIAIKMQESLAKIGINVSLRKTPTGSFDTLVRSYEAPFAILHEYPALPNGIFNMSLYYLSTDAGGAYGAFGFYDSEKADGLLIDGIRTPFEQQQEMSEQAQKTLMEEAPMGWVVESNYTCAIRDNLEGFNWNFGQGTRFHLMNIKG</sequence>
<keyword evidence="3" id="KW-0813">Transport</keyword>
<feature type="chain" id="PRO_5037019469" evidence="5">
    <location>
        <begin position="26"/>
        <end position="556"/>
    </location>
</feature>
<comment type="similarity">
    <text evidence="2">Belongs to the bacterial solute-binding protein 5 family.</text>
</comment>
<feature type="signal peptide" evidence="5">
    <location>
        <begin position="1"/>
        <end position="25"/>
    </location>
</feature>
<evidence type="ECO:0000256" key="3">
    <source>
        <dbReference type="ARBA" id="ARBA00022448"/>
    </source>
</evidence>
<evidence type="ECO:0000256" key="4">
    <source>
        <dbReference type="ARBA" id="ARBA00022729"/>
    </source>
</evidence>
<dbReference type="InterPro" id="IPR039424">
    <property type="entry name" value="SBP_5"/>
</dbReference>
<dbReference type="Pfam" id="PF00496">
    <property type="entry name" value="SBP_bac_5"/>
    <property type="match status" value="1"/>
</dbReference>
<evidence type="ECO:0000256" key="5">
    <source>
        <dbReference type="SAM" id="SignalP"/>
    </source>
</evidence>
<evidence type="ECO:0000313" key="7">
    <source>
        <dbReference type="EMBL" id="MBC8586504.1"/>
    </source>
</evidence>
<dbReference type="InterPro" id="IPR000914">
    <property type="entry name" value="SBP_5_dom"/>
</dbReference>
<dbReference type="Gene3D" id="3.10.105.10">
    <property type="entry name" value="Dipeptide-binding Protein, Domain 3"/>
    <property type="match status" value="1"/>
</dbReference>
<dbReference type="CDD" id="cd08512">
    <property type="entry name" value="PBP2_NikA_DppA_OppA_like_7"/>
    <property type="match status" value="1"/>
</dbReference>
<dbReference type="GO" id="GO:0042597">
    <property type="term" value="C:periplasmic space"/>
    <property type="evidence" value="ECO:0007669"/>
    <property type="project" value="UniProtKB-ARBA"/>
</dbReference>
<dbReference type="Gene3D" id="3.90.76.10">
    <property type="entry name" value="Dipeptide-binding Protein, Domain 1"/>
    <property type="match status" value="1"/>
</dbReference>
<dbReference type="EMBL" id="JACRTD010000013">
    <property type="protein sequence ID" value="MBC8586504.1"/>
    <property type="molecule type" value="Genomic_DNA"/>
</dbReference>
<dbReference type="RefSeq" id="WP_262396222.1">
    <property type="nucleotide sequence ID" value="NZ_JACRTD010000013.1"/>
</dbReference>
<name>A0A926EU40_9FIRM</name>
<proteinExistence type="inferred from homology"/>
<keyword evidence="8" id="KW-1185">Reference proteome</keyword>
<dbReference type="PROSITE" id="PS51257">
    <property type="entry name" value="PROKAR_LIPOPROTEIN"/>
    <property type="match status" value="1"/>
</dbReference>
<dbReference type="PANTHER" id="PTHR30290:SF10">
    <property type="entry name" value="PERIPLASMIC OLIGOPEPTIDE-BINDING PROTEIN-RELATED"/>
    <property type="match status" value="1"/>
</dbReference>
<feature type="domain" description="Solute-binding protein family 5" evidence="6">
    <location>
        <begin position="104"/>
        <end position="474"/>
    </location>
</feature>
<dbReference type="GO" id="GO:0030313">
    <property type="term" value="C:cell envelope"/>
    <property type="evidence" value="ECO:0007669"/>
    <property type="project" value="UniProtKB-SubCell"/>
</dbReference>
<dbReference type="GO" id="GO:0015833">
    <property type="term" value="P:peptide transport"/>
    <property type="evidence" value="ECO:0007669"/>
    <property type="project" value="TreeGrafter"/>
</dbReference>
<dbReference type="Proteomes" id="UP000623678">
    <property type="component" value="Unassembled WGS sequence"/>
</dbReference>
<evidence type="ECO:0000259" key="6">
    <source>
        <dbReference type="Pfam" id="PF00496"/>
    </source>
</evidence>
<dbReference type="AlphaFoldDB" id="A0A926EU40"/>